<dbReference type="KEGG" id="mde:101893798"/>
<evidence type="ECO:0000256" key="5">
    <source>
        <dbReference type="SAM" id="Phobius"/>
    </source>
</evidence>
<gene>
    <name evidence="7" type="primary">101893798</name>
    <name evidence="9" type="synonym">LOC131803121</name>
</gene>
<dbReference type="RefSeq" id="XP_005180523.2">
    <property type="nucleotide sequence ID" value="XM_005180466.4"/>
</dbReference>
<dbReference type="CDD" id="cd03784">
    <property type="entry name" value="GT1_Gtf-like"/>
    <property type="match status" value="1"/>
</dbReference>
<evidence type="ECO:0000313" key="9">
    <source>
        <dbReference type="RefSeq" id="XP_058980146.1"/>
    </source>
</evidence>
<feature type="signal peptide" evidence="6">
    <location>
        <begin position="1"/>
        <end position="27"/>
    </location>
</feature>
<keyword evidence="3" id="KW-0808">Transferase</keyword>
<proteinExistence type="inferred from homology"/>
<dbReference type="PANTHER" id="PTHR48043:SF159">
    <property type="entry name" value="EG:EG0003.4 PROTEIN-RELATED"/>
    <property type="match status" value="1"/>
</dbReference>
<dbReference type="AlphaFoldDB" id="A0A1I8MF56"/>
<feature type="chain" id="PRO_5044560288" evidence="6">
    <location>
        <begin position="28"/>
        <end position="646"/>
    </location>
</feature>
<dbReference type="Gene3D" id="3.40.50.2000">
    <property type="entry name" value="Glycogen Phosphorylase B"/>
    <property type="match status" value="1"/>
</dbReference>
<feature type="compositionally biased region" description="Polar residues" evidence="4">
    <location>
        <begin position="630"/>
        <end position="646"/>
    </location>
</feature>
<dbReference type="VEuPathDB" id="VectorBase:MDOA004277"/>
<evidence type="ECO:0000256" key="1">
    <source>
        <dbReference type="ARBA" id="ARBA00009995"/>
    </source>
</evidence>
<evidence type="ECO:0000256" key="2">
    <source>
        <dbReference type="ARBA" id="ARBA00022676"/>
    </source>
</evidence>
<sequence>MLKLKEFLKGCCLILWLVLSSMPQCHGTHVLAVLPSVWKSHYLFGYHLLEQMVQQRNYSVTLVSPYKGGGREKSSTEMDDPRFKEIQIDGLLENWTEMGLSFDIEEMYSKSVLEHFTRLMYATTSNTDALLQSPKVRELLHSQQQFDLLVVDLFLSDALMGLSFFYQIPTVVISPSGSNTWLNQRFGNSQNAALDPSNFLAYSKHMTLWQRSVNTLMVMFEKLTYSFFHMISQQVVYTKHFEPLCQNSPWCYSLPDHKDLIQNLSLALINTHPVLQYPRAFLPNMLTIAGVHLKNDNDNELVLPTHLKEFIEEAVQGVVYISFGANVYDFPQEKIELFLDVFETLPNMRFIVKYDEDEPLEMTLNVSSKVMVQNWWPQQAILAHNNVKLFISSCGFMSVTEAINFVKPILAIPITPEQHVLARNLQEQGSAFILNYNDLSYDQLLFAINETLTNTKKYHDSLSVLKSQLTEDILGLKPMDKVINAIEMTLTTKGLKYLKTHSHHLNFWSSILMDVMLILLFGLLAILAIPFLLTSCILRKSYQNQSTTNLTMLKNQIRYQRQVNDFLSNCSNPKHRHANESGEDLSLKTVRRSSSNSDLQRKRLSSACSHSSSCFYCSSGSSSAPGTPLTRESPSFSKSLESNDTQ</sequence>
<dbReference type="EnsemblMetazoa" id="MDOA004277-RA">
    <property type="protein sequence ID" value="MDOA004277-PA"/>
    <property type="gene ID" value="MDOA004277"/>
</dbReference>
<evidence type="ECO:0000256" key="4">
    <source>
        <dbReference type="SAM" id="MobiDB-lite"/>
    </source>
</evidence>
<dbReference type="PANTHER" id="PTHR48043">
    <property type="entry name" value="EG:EG0003.4 PROTEIN-RELATED"/>
    <property type="match status" value="1"/>
</dbReference>
<keyword evidence="2" id="KW-0328">Glycosyltransferase</keyword>
<dbReference type="STRING" id="7370.A0A1I8MF56"/>
<dbReference type="GO" id="GO:0008194">
    <property type="term" value="F:UDP-glycosyltransferase activity"/>
    <property type="evidence" value="ECO:0007669"/>
    <property type="project" value="InterPro"/>
</dbReference>
<keyword evidence="6" id="KW-0732">Signal</keyword>
<dbReference type="VEuPathDB" id="VectorBase:MDOMA2_013261"/>
<protein>
    <submittedName>
        <fullName evidence="9">UDP-glucosyltransferase 2-like</fullName>
    </submittedName>
</protein>
<comment type="similarity">
    <text evidence="1">Belongs to the UDP-glycosyltransferase family.</text>
</comment>
<feature type="region of interest" description="Disordered" evidence="4">
    <location>
        <begin position="572"/>
        <end position="646"/>
    </location>
</feature>
<evidence type="ECO:0000313" key="7">
    <source>
        <dbReference type="EnsemblMetazoa" id="MDOA004277-PA"/>
    </source>
</evidence>
<dbReference type="RefSeq" id="XP_058980146.1">
    <property type="nucleotide sequence ID" value="XM_059124163.1"/>
</dbReference>
<feature type="transmembrane region" description="Helical" evidence="5">
    <location>
        <begin position="507"/>
        <end position="533"/>
    </location>
</feature>
<keyword evidence="8" id="KW-1185">Reference proteome</keyword>
<dbReference type="Proteomes" id="UP001652621">
    <property type="component" value="Unplaced"/>
</dbReference>
<feature type="compositionally biased region" description="Low complexity" evidence="4">
    <location>
        <begin position="605"/>
        <end position="623"/>
    </location>
</feature>
<evidence type="ECO:0000256" key="3">
    <source>
        <dbReference type="ARBA" id="ARBA00022679"/>
    </source>
</evidence>
<name>A0A1I8MF56_MUSDO</name>
<dbReference type="InterPro" id="IPR002213">
    <property type="entry name" value="UDP_glucos_trans"/>
</dbReference>
<evidence type="ECO:0000313" key="8">
    <source>
        <dbReference type="Proteomes" id="UP001652621"/>
    </source>
</evidence>
<evidence type="ECO:0000256" key="6">
    <source>
        <dbReference type="SAM" id="SignalP"/>
    </source>
</evidence>
<accession>A0A1I8MF56</accession>
<dbReference type="Pfam" id="PF00201">
    <property type="entry name" value="UDPGT"/>
    <property type="match status" value="1"/>
</dbReference>
<dbReference type="InterPro" id="IPR050271">
    <property type="entry name" value="UDP-glycosyltransferase"/>
</dbReference>
<organism evidence="7">
    <name type="scientific">Musca domestica</name>
    <name type="common">House fly</name>
    <dbReference type="NCBI Taxonomy" id="7370"/>
    <lineage>
        <taxon>Eukaryota</taxon>
        <taxon>Metazoa</taxon>
        <taxon>Ecdysozoa</taxon>
        <taxon>Arthropoda</taxon>
        <taxon>Hexapoda</taxon>
        <taxon>Insecta</taxon>
        <taxon>Pterygota</taxon>
        <taxon>Neoptera</taxon>
        <taxon>Endopterygota</taxon>
        <taxon>Diptera</taxon>
        <taxon>Brachycera</taxon>
        <taxon>Muscomorpha</taxon>
        <taxon>Muscoidea</taxon>
        <taxon>Muscidae</taxon>
        <taxon>Musca</taxon>
    </lineage>
</organism>
<keyword evidence="5" id="KW-0812">Transmembrane</keyword>
<dbReference type="SUPFAM" id="SSF53756">
    <property type="entry name" value="UDP-Glycosyltransferase/glycogen phosphorylase"/>
    <property type="match status" value="1"/>
</dbReference>
<keyword evidence="5" id="KW-1133">Transmembrane helix</keyword>
<dbReference type="eggNOG" id="KOG1192">
    <property type="taxonomic scope" value="Eukaryota"/>
</dbReference>
<reference evidence="9" key="2">
    <citation type="submission" date="2025-05" db="UniProtKB">
        <authorList>
            <consortium name="RefSeq"/>
        </authorList>
    </citation>
    <scope>IDENTIFICATION</scope>
    <source>
        <strain evidence="9">Aabys</strain>
        <tissue evidence="9">Whole body</tissue>
    </source>
</reference>
<dbReference type="OrthoDB" id="5835829at2759"/>
<reference evidence="7" key="1">
    <citation type="submission" date="2020-05" db="UniProtKB">
        <authorList>
            <consortium name="EnsemblMetazoa"/>
        </authorList>
    </citation>
    <scope>IDENTIFICATION</scope>
    <source>
        <strain evidence="7">Aabys</strain>
    </source>
</reference>
<keyword evidence="5" id="KW-0472">Membrane</keyword>